<accession>A0A9K3GKD3</accession>
<keyword evidence="2" id="KW-1185">Reference proteome</keyword>
<organism evidence="1 2">
    <name type="scientific">Kipferlia bialata</name>
    <dbReference type="NCBI Taxonomy" id="797122"/>
    <lineage>
        <taxon>Eukaryota</taxon>
        <taxon>Metamonada</taxon>
        <taxon>Carpediemonas-like organisms</taxon>
        <taxon>Kipferlia</taxon>
    </lineage>
</organism>
<proteinExistence type="predicted"/>
<dbReference type="Proteomes" id="UP000265618">
    <property type="component" value="Unassembled WGS sequence"/>
</dbReference>
<dbReference type="EMBL" id="BDIP01002983">
    <property type="protein sequence ID" value="GIQ87119.1"/>
    <property type="molecule type" value="Genomic_DNA"/>
</dbReference>
<evidence type="ECO:0000313" key="2">
    <source>
        <dbReference type="Proteomes" id="UP000265618"/>
    </source>
</evidence>
<evidence type="ECO:0000313" key="1">
    <source>
        <dbReference type="EMBL" id="GIQ87119.1"/>
    </source>
</evidence>
<reference evidence="1 2" key="1">
    <citation type="journal article" date="2018" name="PLoS ONE">
        <title>The draft genome of Kipferlia bialata reveals reductive genome evolution in fornicate parasites.</title>
        <authorList>
            <person name="Tanifuji G."/>
            <person name="Takabayashi S."/>
            <person name="Kume K."/>
            <person name="Takagi M."/>
            <person name="Nakayama T."/>
            <person name="Kamikawa R."/>
            <person name="Inagaki Y."/>
            <person name="Hashimoto T."/>
        </authorList>
    </citation>
    <scope>NUCLEOTIDE SEQUENCE [LARGE SCALE GENOMIC DNA]</scope>
    <source>
        <strain evidence="1">NY0173</strain>
    </source>
</reference>
<gene>
    <name evidence="1" type="ORF">KIPB_009093</name>
</gene>
<name>A0A9K3GKD3_9EUKA</name>
<protein>
    <submittedName>
        <fullName evidence="1">Uncharacterized protein</fullName>
    </submittedName>
</protein>
<comment type="caution">
    <text evidence="1">The sequence shown here is derived from an EMBL/GenBank/DDBJ whole genome shotgun (WGS) entry which is preliminary data.</text>
</comment>
<dbReference type="AlphaFoldDB" id="A0A9K3GKD3"/>
<sequence>MTGPKRDSEATSQDTLRYEGIRRPLQPRQYCGTLALLWCLYKGTPQLVQLDYNFECWGELVGLREQSRCPWIYRIGEDEAIELTEAVRKMFSDLTGHLGVECETVVNLSEMCIDDNTPIPIGTVQEQTHFLDWMKEHRSLLGDVEPDYRDTCLRLLDEMLDLVDVNSDTSDVKLAPITWETLLDLTHLHLEPYDIDP</sequence>